<dbReference type="RefSeq" id="WP_345059155.1">
    <property type="nucleotide sequence ID" value="NZ_BAABDK010000033.1"/>
</dbReference>
<keyword evidence="3" id="KW-1185">Reference proteome</keyword>
<dbReference type="Proteomes" id="UP001501469">
    <property type="component" value="Unassembled WGS sequence"/>
</dbReference>
<feature type="compositionally biased region" description="Basic residues" evidence="1">
    <location>
        <begin position="111"/>
        <end position="122"/>
    </location>
</feature>
<evidence type="ECO:0000313" key="2">
    <source>
        <dbReference type="EMBL" id="GAA4053114.1"/>
    </source>
</evidence>
<comment type="caution">
    <text evidence="2">The sequence shown here is derived from an EMBL/GenBank/DDBJ whole genome shotgun (WGS) entry which is preliminary data.</text>
</comment>
<sequence>MAFIQRESAELTAATKRMNGLTAIDPTGQLDLGNGHTMPAYQSQMDVVKTNLDSYNKARKELDAHKNLLDASEQLLRKKSSAILAAVGLKYSKDSSEYEQAGGVRDSDRKKPVRKAKPATKP</sequence>
<protein>
    <submittedName>
        <fullName evidence="2">Uncharacterized protein</fullName>
    </submittedName>
</protein>
<gene>
    <name evidence="2" type="ORF">GCM10022409_45090</name>
</gene>
<organism evidence="2 3">
    <name type="scientific">Hymenobacter glaciei</name>
    <dbReference type="NCBI Taxonomy" id="877209"/>
    <lineage>
        <taxon>Bacteria</taxon>
        <taxon>Pseudomonadati</taxon>
        <taxon>Bacteroidota</taxon>
        <taxon>Cytophagia</taxon>
        <taxon>Cytophagales</taxon>
        <taxon>Hymenobacteraceae</taxon>
        <taxon>Hymenobacter</taxon>
    </lineage>
</organism>
<evidence type="ECO:0000313" key="3">
    <source>
        <dbReference type="Proteomes" id="UP001501469"/>
    </source>
</evidence>
<proteinExistence type="predicted"/>
<feature type="region of interest" description="Disordered" evidence="1">
    <location>
        <begin position="93"/>
        <end position="122"/>
    </location>
</feature>
<name>A0ABP7UU75_9BACT</name>
<reference evidence="3" key="1">
    <citation type="journal article" date="2019" name="Int. J. Syst. Evol. Microbiol.">
        <title>The Global Catalogue of Microorganisms (GCM) 10K type strain sequencing project: providing services to taxonomists for standard genome sequencing and annotation.</title>
        <authorList>
            <consortium name="The Broad Institute Genomics Platform"/>
            <consortium name="The Broad Institute Genome Sequencing Center for Infectious Disease"/>
            <person name="Wu L."/>
            <person name="Ma J."/>
        </authorList>
    </citation>
    <scope>NUCLEOTIDE SEQUENCE [LARGE SCALE GENOMIC DNA]</scope>
    <source>
        <strain evidence="3">JCM 17225</strain>
    </source>
</reference>
<dbReference type="EMBL" id="BAABDK010000033">
    <property type="protein sequence ID" value="GAA4053114.1"/>
    <property type="molecule type" value="Genomic_DNA"/>
</dbReference>
<evidence type="ECO:0000256" key="1">
    <source>
        <dbReference type="SAM" id="MobiDB-lite"/>
    </source>
</evidence>
<accession>A0ABP7UU75</accession>